<dbReference type="Pfam" id="PF01535">
    <property type="entry name" value="PPR"/>
    <property type="match status" value="2"/>
</dbReference>
<keyword evidence="1" id="KW-0677">Repeat</keyword>
<evidence type="ECO:0008006" key="4">
    <source>
        <dbReference type="Google" id="ProtNLM"/>
    </source>
</evidence>
<accession>A0A1Z5JWG9</accession>
<dbReference type="EMBL" id="BDSP01000124">
    <property type="protein sequence ID" value="GAX18168.1"/>
    <property type="molecule type" value="Genomic_DNA"/>
</dbReference>
<evidence type="ECO:0000313" key="2">
    <source>
        <dbReference type="EMBL" id="GAX18168.1"/>
    </source>
</evidence>
<sequence length="923" mass="105294">MIASKATRIQRILSRKWIHSTSFVAKGEQRSNLCFGATLQYSLQSYVRPFTTAVAVTEQQFTQLEQASRALLQKSSGTFTEAKELIQKWHALLSTLDTERLESAVERLQDLYQSLQGNDSNIDCASFRCLLQAYSRFQPYGPQALAILEAWNHVWMGDMERSPTLADYHSVLEAYAMASKDSTDIMLEGSQVALEVLQRLDQWGFTMQPNLLSHSLAVCCISNVFFHVDNSQDLRSLHQAFQNKYVKRLLGALEDPTNDVAMNQETRHWATMALGSVIRYFAIMDGNGSVDNPERMAYAGWMQQWISLSRDYWMQLNDDTEAGFYEQRIQRWKEHVDMTALSFFKQVEKASSLSDRLHDNRTVLSRILDDTLLLIEKINAKPLHTEHYYRAIKAAKRTRCVDENAVINWAERMRANHTAFATDESIQPPEQTKAWNCLMMAYHEMGNHDEVLRLWQDLNRSSHVRKDSISFAIILKSLAKQGTFKAAQKAHAIWKKMVSIDTAKRYIHPTSVHYAHVMSAWSNSRDPRAHTFCQDIMDHLLEESVHDPNLEPGLAHYTSLIGSHGWSRGDFESKRRVFKAINDLVKSGLTLDMQAYQACFAALTRTQSTDGAAVAQQLLWQSIKQGLQPDARCFQAVLRAWAESKDPQAFNNCEKLIVELESSYLASGKQSSFRPNSHCYVSMIMATMYTAGNCGPTAESILNRMVNAAKQNMADEPDKAVYSSVMKAYAHDGSETDVERIYQRMEKAFADGNYKATPDSRSCAILLHAWAKSEDPEKAFRTRQMLVDMFKAYESGNVDMMPNIQCYNATLNSCAFSDSKNEEQNTEIVRLALETITDMEKYHGEITEYAFRQIFHILGRFVADKADRLDLTATLFQKCCQSGYVSEHVMRVIKSRIPEFYSKLPGDNIARLPSQWTRRVVSQ</sequence>
<dbReference type="AlphaFoldDB" id="A0A1Z5JWG9"/>
<dbReference type="InterPro" id="IPR011990">
    <property type="entry name" value="TPR-like_helical_dom_sf"/>
</dbReference>
<dbReference type="PANTHER" id="PTHR47942">
    <property type="entry name" value="TETRATRICOPEPTIDE REPEAT (TPR)-LIKE SUPERFAMILY PROTEIN-RELATED"/>
    <property type="match status" value="1"/>
</dbReference>
<dbReference type="InterPro" id="IPR051222">
    <property type="entry name" value="PPR/CCM1_RNA-binding"/>
</dbReference>
<evidence type="ECO:0000256" key="1">
    <source>
        <dbReference type="ARBA" id="ARBA00022737"/>
    </source>
</evidence>
<dbReference type="Gene3D" id="1.25.40.10">
    <property type="entry name" value="Tetratricopeptide repeat domain"/>
    <property type="match status" value="3"/>
</dbReference>
<dbReference type="InParanoid" id="A0A1Z5JWG9"/>
<comment type="caution">
    <text evidence="2">The sequence shown here is derived from an EMBL/GenBank/DDBJ whole genome shotgun (WGS) entry which is preliminary data.</text>
</comment>
<protein>
    <recommendedName>
        <fullName evidence="4">Pentacotripeptide-repeat region of PRORP domain-containing protein</fullName>
    </recommendedName>
</protein>
<name>A0A1Z5JWG9_FISSO</name>
<dbReference type="OrthoDB" id="41940at2759"/>
<dbReference type="InterPro" id="IPR016024">
    <property type="entry name" value="ARM-type_fold"/>
</dbReference>
<proteinExistence type="predicted"/>
<dbReference type="Proteomes" id="UP000198406">
    <property type="component" value="Unassembled WGS sequence"/>
</dbReference>
<keyword evidence="3" id="KW-1185">Reference proteome</keyword>
<gene>
    <name evidence="2" type="ORF">FisN_25Hu151</name>
</gene>
<evidence type="ECO:0000313" key="3">
    <source>
        <dbReference type="Proteomes" id="UP000198406"/>
    </source>
</evidence>
<dbReference type="InterPro" id="IPR002885">
    <property type="entry name" value="PPR_rpt"/>
</dbReference>
<dbReference type="SUPFAM" id="SSF48371">
    <property type="entry name" value="ARM repeat"/>
    <property type="match status" value="1"/>
</dbReference>
<organism evidence="2 3">
    <name type="scientific">Fistulifera solaris</name>
    <name type="common">Oleaginous diatom</name>
    <dbReference type="NCBI Taxonomy" id="1519565"/>
    <lineage>
        <taxon>Eukaryota</taxon>
        <taxon>Sar</taxon>
        <taxon>Stramenopiles</taxon>
        <taxon>Ochrophyta</taxon>
        <taxon>Bacillariophyta</taxon>
        <taxon>Bacillariophyceae</taxon>
        <taxon>Bacillariophycidae</taxon>
        <taxon>Naviculales</taxon>
        <taxon>Naviculaceae</taxon>
        <taxon>Fistulifera</taxon>
    </lineage>
</organism>
<reference evidence="2 3" key="1">
    <citation type="journal article" date="2015" name="Plant Cell">
        <title>Oil accumulation by the oleaginous diatom Fistulifera solaris as revealed by the genome and transcriptome.</title>
        <authorList>
            <person name="Tanaka T."/>
            <person name="Maeda Y."/>
            <person name="Veluchamy A."/>
            <person name="Tanaka M."/>
            <person name="Abida H."/>
            <person name="Marechal E."/>
            <person name="Bowler C."/>
            <person name="Muto M."/>
            <person name="Sunaga Y."/>
            <person name="Tanaka M."/>
            <person name="Yoshino T."/>
            <person name="Taniguchi T."/>
            <person name="Fukuda Y."/>
            <person name="Nemoto M."/>
            <person name="Matsumoto M."/>
            <person name="Wong P.S."/>
            <person name="Aburatani S."/>
            <person name="Fujibuchi W."/>
        </authorList>
    </citation>
    <scope>NUCLEOTIDE SEQUENCE [LARGE SCALE GENOMIC DNA]</scope>
    <source>
        <strain evidence="2 3">JPCC DA0580</strain>
    </source>
</reference>